<evidence type="ECO:0000313" key="2">
    <source>
        <dbReference type="EMBL" id="KAJ7212526.1"/>
    </source>
</evidence>
<accession>A0AAD6VHV9</accession>
<comment type="caution">
    <text evidence="2">The sequence shown here is derived from an EMBL/GenBank/DDBJ whole genome shotgun (WGS) entry which is preliminary data.</text>
</comment>
<evidence type="ECO:0000313" key="3">
    <source>
        <dbReference type="Proteomes" id="UP001219525"/>
    </source>
</evidence>
<reference evidence="2" key="1">
    <citation type="submission" date="2023-03" db="EMBL/GenBank/DDBJ databases">
        <title>Massive genome expansion in bonnet fungi (Mycena s.s.) driven by repeated elements and novel gene families across ecological guilds.</title>
        <authorList>
            <consortium name="Lawrence Berkeley National Laboratory"/>
            <person name="Harder C.B."/>
            <person name="Miyauchi S."/>
            <person name="Viragh M."/>
            <person name="Kuo A."/>
            <person name="Thoen E."/>
            <person name="Andreopoulos B."/>
            <person name="Lu D."/>
            <person name="Skrede I."/>
            <person name="Drula E."/>
            <person name="Henrissat B."/>
            <person name="Morin E."/>
            <person name="Kohler A."/>
            <person name="Barry K."/>
            <person name="LaButti K."/>
            <person name="Morin E."/>
            <person name="Salamov A."/>
            <person name="Lipzen A."/>
            <person name="Mereny Z."/>
            <person name="Hegedus B."/>
            <person name="Baldrian P."/>
            <person name="Stursova M."/>
            <person name="Weitz H."/>
            <person name="Taylor A."/>
            <person name="Grigoriev I.V."/>
            <person name="Nagy L.G."/>
            <person name="Martin F."/>
            <person name="Kauserud H."/>
        </authorList>
    </citation>
    <scope>NUCLEOTIDE SEQUENCE</scope>
    <source>
        <strain evidence="2">9144</strain>
    </source>
</reference>
<name>A0AAD6VHV9_9AGAR</name>
<gene>
    <name evidence="2" type="ORF">GGX14DRAFT_393425</name>
</gene>
<proteinExistence type="predicted"/>
<evidence type="ECO:0000256" key="1">
    <source>
        <dbReference type="SAM" id="MobiDB-lite"/>
    </source>
</evidence>
<dbReference type="Proteomes" id="UP001219525">
    <property type="component" value="Unassembled WGS sequence"/>
</dbReference>
<dbReference type="AlphaFoldDB" id="A0AAD6VHV9"/>
<protein>
    <submittedName>
        <fullName evidence="2">Uncharacterized protein</fullName>
    </submittedName>
</protein>
<sequence>MNNERLFLGIIPVQITCTLQFKFKIPSSWAQAVIMTSLSRMNAYSRNNSHANKMTEAFTETETQQSFALLVHGRHAIDRNIRRTRKQAKVWSMTHLNPGTGTYHRADVFKMGQDAATCNIEGRTGSKFVAKIPHRPPPAVVEVKPKEIAAQRMIHICRKKSDVVLIIYGGGDKGSEKNDVETEELEVFCGAYSSIAGGSTPVFFGGPDGLVSNDNFPTTAIQVLSVAASGASQWHICSGATVQSALSDIAPTARSSGKKKEAAVYDERPGSDLVHRATHRLLQTAREKISACSSRRGPSATRSTRPYNITLIQGAYPRIVEEAKDLVILKVVEVAPAPQDGGRQDAAPPPPPTS</sequence>
<feature type="region of interest" description="Disordered" evidence="1">
    <location>
        <begin position="334"/>
        <end position="354"/>
    </location>
</feature>
<organism evidence="2 3">
    <name type="scientific">Mycena pura</name>
    <dbReference type="NCBI Taxonomy" id="153505"/>
    <lineage>
        <taxon>Eukaryota</taxon>
        <taxon>Fungi</taxon>
        <taxon>Dikarya</taxon>
        <taxon>Basidiomycota</taxon>
        <taxon>Agaricomycotina</taxon>
        <taxon>Agaricomycetes</taxon>
        <taxon>Agaricomycetidae</taxon>
        <taxon>Agaricales</taxon>
        <taxon>Marasmiineae</taxon>
        <taxon>Mycenaceae</taxon>
        <taxon>Mycena</taxon>
    </lineage>
</organism>
<keyword evidence="3" id="KW-1185">Reference proteome</keyword>
<dbReference type="EMBL" id="JARJCW010000023">
    <property type="protein sequence ID" value="KAJ7212526.1"/>
    <property type="molecule type" value="Genomic_DNA"/>
</dbReference>